<proteinExistence type="predicted"/>
<dbReference type="AlphaFoldDB" id="A1RVR7"/>
<dbReference type="OrthoDB" id="57367at2157"/>
<dbReference type="GeneID" id="4616537"/>
<keyword evidence="2" id="KW-1185">Reference proteome</keyword>
<dbReference type="InterPro" id="IPR008508">
    <property type="entry name" value="Bax1"/>
</dbReference>
<dbReference type="PANTHER" id="PTHR39640:SF1">
    <property type="entry name" value="DUF790 FAMILY PROTEIN"/>
    <property type="match status" value="1"/>
</dbReference>
<evidence type="ECO:0000313" key="1">
    <source>
        <dbReference type="EMBL" id="ABL89049.1"/>
    </source>
</evidence>
<dbReference type="STRING" id="384616.Pisl_1902"/>
<dbReference type="EMBL" id="CP000504">
    <property type="protein sequence ID" value="ABL89049.1"/>
    <property type="molecule type" value="Genomic_DNA"/>
</dbReference>
<gene>
    <name evidence="1" type="ordered locus">Pisl_1902</name>
</gene>
<dbReference type="KEGG" id="pis:Pisl_1902"/>
<organism evidence="1 2">
    <name type="scientific">Pyrobaculum islandicum (strain DSM 4184 / JCM 9189 / GEO3)</name>
    <dbReference type="NCBI Taxonomy" id="384616"/>
    <lineage>
        <taxon>Archaea</taxon>
        <taxon>Thermoproteota</taxon>
        <taxon>Thermoprotei</taxon>
        <taxon>Thermoproteales</taxon>
        <taxon>Thermoproteaceae</taxon>
        <taxon>Pyrobaculum</taxon>
    </lineage>
</organism>
<dbReference type="PIRSF" id="PIRSF019435">
    <property type="entry name" value="UCP019435"/>
    <property type="match status" value="1"/>
</dbReference>
<name>A1RVR7_PYRIL</name>
<sequence length="377" mass="43056">MIPLEYLRITKKRGEVKPLYLIDESPAAAVLEAVRKSATIGEFRKKVEALGWDKRLTGGLAHLVEQLAKVEEVDTRLVAKVRLEVFKASAAAGYALTPEDRERVFQAAATKLRMDVAEVKRLFSKAYEENRAILQPPDLTPGDLLRLYNLSLIQTLLFKSLWVKAKLPNDPPLVKTLVRAVKGLRLMYTAEEAGDQLAFHFDGPASALRQTERYGTRLAKLVPYIVAASNWSLEAEVKLGDRTYHFRESSQTAPPLASRPPAADEFDSYVEQEFYRQVSRVCPVEREPEVLVVEGRVYIPDFKIGDLYIEVVGFWTPDYLRRKYEKVVKVGKPLLVLVDEELAMSTWKQLLPNVVLYKGRPRLEDVYKYIKPYCRRQ</sequence>
<evidence type="ECO:0008006" key="3">
    <source>
        <dbReference type="Google" id="ProtNLM"/>
    </source>
</evidence>
<dbReference type="HOGENOM" id="CLU_038336_0_0_2"/>
<dbReference type="Gene3D" id="3.40.91.30">
    <property type="match status" value="1"/>
</dbReference>
<reference evidence="1" key="1">
    <citation type="submission" date="2006-12" db="EMBL/GenBank/DDBJ databases">
        <title>Complete sequence of Pyrobaculum islandicum DSM 4184.</title>
        <authorList>
            <person name="Copeland A."/>
            <person name="Lucas S."/>
            <person name="Lapidus A."/>
            <person name="Barry K."/>
            <person name="Detter J.C."/>
            <person name="Glavina del Rio T."/>
            <person name="Dalin E."/>
            <person name="Tice H."/>
            <person name="Pitluck S."/>
            <person name="Meincke L."/>
            <person name="Brettin T."/>
            <person name="Bruce D."/>
            <person name="Han C."/>
            <person name="Tapia R."/>
            <person name="Gilna P."/>
            <person name="Schmutz J."/>
            <person name="Larimer F."/>
            <person name="Land M."/>
            <person name="Hauser L."/>
            <person name="Kyrpides N."/>
            <person name="Mikhailova N."/>
            <person name="Cozen A.E."/>
            <person name="Fitz-Gibbon S.T."/>
            <person name="House C.H."/>
            <person name="Saltikov C."/>
            <person name="Lowe T."/>
            <person name="Richardson P."/>
        </authorList>
    </citation>
    <scope>NUCLEOTIDE SEQUENCE [LARGE SCALE GENOMIC DNA]</scope>
    <source>
        <strain evidence="1">DSM 4184</strain>
    </source>
</reference>
<protein>
    <recommendedName>
        <fullName evidence="3">Nuclease</fullName>
    </recommendedName>
</protein>
<dbReference type="eggNOG" id="arCOG04356">
    <property type="taxonomic scope" value="Archaea"/>
</dbReference>
<dbReference type="Pfam" id="PF05626">
    <property type="entry name" value="DUF790"/>
    <property type="match status" value="1"/>
</dbReference>
<evidence type="ECO:0000313" key="2">
    <source>
        <dbReference type="Proteomes" id="UP000002595"/>
    </source>
</evidence>
<dbReference type="Proteomes" id="UP000002595">
    <property type="component" value="Chromosome"/>
</dbReference>
<dbReference type="RefSeq" id="WP_011763624.1">
    <property type="nucleotide sequence ID" value="NC_008701.1"/>
</dbReference>
<accession>A1RVR7</accession>
<dbReference type="PANTHER" id="PTHR39640">
    <property type="entry name" value="VNG6129C"/>
    <property type="match status" value="1"/>
</dbReference>